<name>B4CW49_9BACT</name>
<dbReference type="AlphaFoldDB" id="B4CW49"/>
<proteinExistence type="predicted"/>
<dbReference type="InParanoid" id="B4CW49"/>
<protein>
    <submittedName>
        <fullName evidence="1">Uncharacterized protein</fullName>
    </submittedName>
</protein>
<reference evidence="1 2" key="1">
    <citation type="journal article" date="2011" name="J. Bacteriol.">
        <title>Genome sequence of Chthoniobacter flavus Ellin428, an aerobic heterotrophic soil bacterium.</title>
        <authorList>
            <person name="Kant R."/>
            <person name="van Passel M.W."/>
            <person name="Palva A."/>
            <person name="Lucas S."/>
            <person name="Lapidus A."/>
            <person name="Glavina Del Rio T."/>
            <person name="Dalin E."/>
            <person name="Tice H."/>
            <person name="Bruce D."/>
            <person name="Goodwin L."/>
            <person name="Pitluck S."/>
            <person name="Larimer F.W."/>
            <person name="Land M.L."/>
            <person name="Hauser L."/>
            <person name="Sangwan P."/>
            <person name="de Vos W.M."/>
            <person name="Janssen P.H."/>
            <person name="Smidt H."/>
        </authorList>
    </citation>
    <scope>NUCLEOTIDE SEQUENCE [LARGE SCALE GENOMIC DNA]</scope>
    <source>
        <strain evidence="1 2">Ellin428</strain>
    </source>
</reference>
<evidence type="ECO:0000313" key="2">
    <source>
        <dbReference type="Proteomes" id="UP000005824"/>
    </source>
</evidence>
<dbReference type="Proteomes" id="UP000005824">
    <property type="component" value="Unassembled WGS sequence"/>
</dbReference>
<dbReference type="eggNOG" id="ENOG5033S36">
    <property type="taxonomic scope" value="Bacteria"/>
</dbReference>
<keyword evidence="2" id="KW-1185">Reference proteome</keyword>
<dbReference type="EMBL" id="ABVL01000002">
    <property type="protein sequence ID" value="EDY21641.1"/>
    <property type="molecule type" value="Genomic_DNA"/>
</dbReference>
<dbReference type="RefSeq" id="WP_006978213.1">
    <property type="nucleotide sequence ID" value="NZ_ABVL01000002.1"/>
</dbReference>
<accession>B4CW49</accession>
<sequence length="403" mass="45678">MGAPRKLPSISRRQVLRRTGPGPVPVIGLEAEFTLYVDDVKRRPEEVFGNAQKFVRQKMLPRKGRSFQLPVGGAVYFDTGVIEVATPIIEIESGCAVRAGRTLWEQLEFVRGELDAWETDHGQKLRLEGFSTHYNVSVPVGRSLSSVRLQQAARMLTYLLHPPVMLLAANKLSTGIGVRPRGDRLEVTADFTPDPDLMIATTSLVTGIILAVLEWPVHTLAEMKRRGLPIIAGFSPCKHTSRKGFLARHFCFPRNPFAADVNEPDWRLVDGRHRSLRQIALEIALPFREAIGAVTDTDALTHVFEVLSGRARSLLDFPTRPTRYEDAGRRIEWNRRNHRTLPRSRYEQIIHRVLTHRPIRIGSALYDPERMIGWHAIAFRNRRNGRRRTFTLDELAAQGLTNT</sequence>
<gene>
    <name evidence="1" type="ORF">CfE428DRAFT_0886</name>
</gene>
<evidence type="ECO:0000313" key="1">
    <source>
        <dbReference type="EMBL" id="EDY21641.1"/>
    </source>
</evidence>
<organism evidence="1 2">
    <name type="scientific">Chthoniobacter flavus Ellin428</name>
    <dbReference type="NCBI Taxonomy" id="497964"/>
    <lineage>
        <taxon>Bacteria</taxon>
        <taxon>Pseudomonadati</taxon>
        <taxon>Verrucomicrobiota</taxon>
        <taxon>Spartobacteria</taxon>
        <taxon>Chthoniobacterales</taxon>
        <taxon>Chthoniobacteraceae</taxon>
        <taxon>Chthoniobacter</taxon>
    </lineage>
</organism>
<dbReference type="STRING" id="497964.CfE428DRAFT_0886"/>
<comment type="caution">
    <text evidence="1">The sequence shown here is derived from an EMBL/GenBank/DDBJ whole genome shotgun (WGS) entry which is preliminary data.</text>
</comment>